<dbReference type="EMBL" id="MU251393">
    <property type="protein sequence ID" value="KAG9237080.1"/>
    <property type="molecule type" value="Genomic_DNA"/>
</dbReference>
<dbReference type="GO" id="GO:0003700">
    <property type="term" value="F:DNA-binding transcription factor activity"/>
    <property type="evidence" value="ECO:0007669"/>
    <property type="project" value="InterPro"/>
</dbReference>
<dbReference type="OrthoDB" id="4116913at2759"/>
<dbReference type="GO" id="GO:0005634">
    <property type="term" value="C:nucleus"/>
    <property type="evidence" value="ECO:0007669"/>
    <property type="project" value="UniProtKB-SubCell"/>
</dbReference>
<feature type="compositionally biased region" description="Basic and acidic residues" evidence="6">
    <location>
        <begin position="1"/>
        <end position="12"/>
    </location>
</feature>
<dbReference type="InterPro" id="IPR050987">
    <property type="entry name" value="AtrR-like"/>
</dbReference>
<evidence type="ECO:0000256" key="4">
    <source>
        <dbReference type="ARBA" id="ARBA00023163"/>
    </source>
</evidence>
<evidence type="ECO:0000313" key="9">
    <source>
        <dbReference type="Proteomes" id="UP000824998"/>
    </source>
</evidence>
<dbReference type="GO" id="GO:0003677">
    <property type="term" value="F:DNA binding"/>
    <property type="evidence" value="ECO:0007669"/>
    <property type="project" value="UniProtKB-KW"/>
</dbReference>
<dbReference type="Pfam" id="PF04082">
    <property type="entry name" value="Fungal_trans"/>
    <property type="match status" value="1"/>
</dbReference>
<keyword evidence="2" id="KW-0805">Transcription regulation</keyword>
<dbReference type="GO" id="GO:0006351">
    <property type="term" value="P:DNA-templated transcription"/>
    <property type="evidence" value="ECO:0007669"/>
    <property type="project" value="InterPro"/>
</dbReference>
<gene>
    <name evidence="8" type="ORF">BJ875DRAFT_438746</name>
</gene>
<comment type="caution">
    <text evidence="8">The sequence shown here is derived from an EMBL/GenBank/DDBJ whole genome shotgun (WGS) entry which is preliminary data.</text>
</comment>
<dbReference type="InterPro" id="IPR007219">
    <property type="entry name" value="XnlR_reg_dom"/>
</dbReference>
<feature type="domain" description="Xylanolytic transcriptional activator regulatory" evidence="7">
    <location>
        <begin position="205"/>
        <end position="382"/>
    </location>
</feature>
<dbReference type="CDD" id="cd12148">
    <property type="entry name" value="fungal_TF_MHR"/>
    <property type="match status" value="1"/>
</dbReference>
<dbReference type="PANTHER" id="PTHR46910">
    <property type="entry name" value="TRANSCRIPTION FACTOR PDR1"/>
    <property type="match status" value="1"/>
</dbReference>
<protein>
    <recommendedName>
        <fullName evidence="7">Xylanolytic transcriptional activator regulatory domain-containing protein</fullName>
    </recommendedName>
</protein>
<keyword evidence="4" id="KW-0804">Transcription</keyword>
<keyword evidence="9" id="KW-1185">Reference proteome</keyword>
<evidence type="ECO:0000256" key="6">
    <source>
        <dbReference type="SAM" id="MobiDB-lite"/>
    </source>
</evidence>
<feature type="region of interest" description="Disordered" evidence="6">
    <location>
        <begin position="1"/>
        <end position="41"/>
    </location>
</feature>
<feature type="compositionally biased region" description="Polar residues" evidence="6">
    <location>
        <begin position="15"/>
        <end position="32"/>
    </location>
</feature>
<reference evidence="8" key="1">
    <citation type="journal article" date="2021" name="IMA Fungus">
        <title>Genomic characterization of three marine fungi, including Emericellopsis atlantica sp. nov. with signatures of a generalist lifestyle and marine biomass degradation.</title>
        <authorList>
            <person name="Hagestad O.C."/>
            <person name="Hou L."/>
            <person name="Andersen J.H."/>
            <person name="Hansen E.H."/>
            <person name="Altermark B."/>
            <person name="Li C."/>
            <person name="Kuhnert E."/>
            <person name="Cox R.J."/>
            <person name="Crous P.W."/>
            <person name="Spatafora J.W."/>
            <person name="Lail K."/>
            <person name="Amirebrahimi M."/>
            <person name="Lipzen A."/>
            <person name="Pangilinan J."/>
            <person name="Andreopoulos W."/>
            <person name="Hayes R.D."/>
            <person name="Ng V."/>
            <person name="Grigoriev I.V."/>
            <person name="Jackson S.A."/>
            <person name="Sutton T.D.S."/>
            <person name="Dobson A.D.W."/>
            <person name="Rama T."/>
        </authorList>
    </citation>
    <scope>NUCLEOTIDE SEQUENCE</scope>
    <source>
        <strain evidence="8">TRa018bII</strain>
    </source>
</reference>
<keyword evidence="5" id="KW-0539">Nucleus</keyword>
<evidence type="ECO:0000256" key="3">
    <source>
        <dbReference type="ARBA" id="ARBA00023125"/>
    </source>
</evidence>
<evidence type="ECO:0000256" key="1">
    <source>
        <dbReference type="ARBA" id="ARBA00004123"/>
    </source>
</evidence>
<name>A0A9P7YPY1_9HELO</name>
<comment type="subcellular location">
    <subcellularLocation>
        <location evidence="1">Nucleus</location>
    </subcellularLocation>
</comment>
<dbReference type="GO" id="GO:0008270">
    <property type="term" value="F:zinc ion binding"/>
    <property type="evidence" value="ECO:0007669"/>
    <property type="project" value="InterPro"/>
</dbReference>
<sequence length="630" mass="71611">MASRLTKMERLMSEFGQTPSDDGNSPTMSEGNISEGLSKKEKHSIFKKNTIVDMPSPTEEGDFSWAIPEADPTCEQEIDKSDEWPCSMFSPKGVEWVNSMVGDDTYGRMVLSLTPVRKPREVEFDIINRVPLPSKDVLMECIRRYFTSMNRDVYLFSEETVVEGLRNYLAGRPNEGLGWYAAINIIVAQCIREHDDLKVILEARDDFNKFAYNTMSVIPSIILSPIDEMSIGALLCLGLFFMISNELKLAMPILAIAVRQMSMARFQHHIKPPKCSEASFQLRKRLFWAGYILDMDLSLRLGIAPLNSIDDPIPLPPPIPSDGIGMRVVSGTPFNFLREHVALAKIQSNVWSRLYSRRSLHQSPEQLWEIIEELDDELQKWKENVPEPLRPQTPLDELDQDNLLILTILHYTYFQLIIAVHSVVFHGHAAHNASDRDERIIGSVALSVASARASLTLLNYHKEGNPFTRFLANHVAWSVDILFMNILQNKASDKINKDLRLLEKLLQFYENHDPDMHTSISHQVTRIMFTVATRAVQKARNDVPVLSPELLMTGLAVNPEDNGFQPNMQNILLHPQHGFPSPQNDGSLSSGDLNNMGFMGSEWMMPLGFQPEYWHDPWANIFQEPDVSHQ</sequence>
<dbReference type="Proteomes" id="UP000824998">
    <property type="component" value="Unassembled WGS sequence"/>
</dbReference>
<evidence type="ECO:0000256" key="2">
    <source>
        <dbReference type="ARBA" id="ARBA00023015"/>
    </source>
</evidence>
<proteinExistence type="predicted"/>
<organism evidence="8 9">
    <name type="scientific">Amylocarpus encephaloides</name>
    <dbReference type="NCBI Taxonomy" id="45428"/>
    <lineage>
        <taxon>Eukaryota</taxon>
        <taxon>Fungi</taxon>
        <taxon>Dikarya</taxon>
        <taxon>Ascomycota</taxon>
        <taxon>Pezizomycotina</taxon>
        <taxon>Leotiomycetes</taxon>
        <taxon>Helotiales</taxon>
        <taxon>Helotiales incertae sedis</taxon>
        <taxon>Amylocarpus</taxon>
    </lineage>
</organism>
<accession>A0A9P7YPY1</accession>
<evidence type="ECO:0000313" key="8">
    <source>
        <dbReference type="EMBL" id="KAG9237080.1"/>
    </source>
</evidence>
<dbReference type="PANTHER" id="PTHR46910:SF37">
    <property type="entry name" value="ZN(II)2CYS6 TRANSCRIPTION FACTOR (EUROFUNG)"/>
    <property type="match status" value="1"/>
</dbReference>
<keyword evidence="3" id="KW-0238">DNA-binding</keyword>
<dbReference type="AlphaFoldDB" id="A0A9P7YPY1"/>
<evidence type="ECO:0000259" key="7">
    <source>
        <dbReference type="Pfam" id="PF04082"/>
    </source>
</evidence>
<evidence type="ECO:0000256" key="5">
    <source>
        <dbReference type="ARBA" id="ARBA00023242"/>
    </source>
</evidence>